<organism evidence="1 2">
    <name type="scientific">Exiguobacterium oxidotolerans</name>
    <dbReference type="NCBI Taxonomy" id="223958"/>
    <lineage>
        <taxon>Bacteria</taxon>
        <taxon>Bacillati</taxon>
        <taxon>Bacillota</taxon>
        <taxon>Bacilli</taxon>
        <taxon>Bacillales</taxon>
        <taxon>Bacillales Family XII. Incertae Sedis</taxon>
        <taxon>Exiguobacterium</taxon>
    </lineage>
</organism>
<proteinExistence type="predicted"/>
<accession>A0A653IFW9</accession>
<protein>
    <submittedName>
        <fullName evidence="1">Uncharacterized protein</fullName>
    </submittedName>
</protein>
<gene>
    <name evidence="1" type="ORF">EXIGUO9Y_360179</name>
</gene>
<sequence>MSVFKDYQDWLDEETDDIIERHATYAAAELKLGGEVGDYYVDAGLINQFVMRHVSWLSISEIEDILTESENSDRIELLEPTDHEEEMQRQQAEHVLRMDVKEMLALKTRPFIERRVQALTQEIRPLQDRQAEAQAAFDKIERTIETGPAPKIIPKRWYRRERVVEQSFTDEERTNLDEQLEARQQQLVIEDRTVAAAEREILMLQRALDEGK</sequence>
<reference evidence="1 2" key="1">
    <citation type="submission" date="2019-10" db="EMBL/GenBank/DDBJ databases">
        <authorList>
            <person name="Karimi E."/>
        </authorList>
    </citation>
    <scope>NUCLEOTIDE SEQUENCE [LARGE SCALE GENOMIC DNA]</scope>
    <source>
        <strain evidence="1">Exiguobacterium sp. 9Y</strain>
    </source>
</reference>
<dbReference type="RefSeq" id="WP_159173783.1">
    <property type="nucleotide sequence ID" value="NZ_LR732312.1"/>
</dbReference>
<name>A0A653IFW9_9BACL</name>
<keyword evidence="2" id="KW-1185">Reference proteome</keyword>
<evidence type="ECO:0000313" key="1">
    <source>
        <dbReference type="EMBL" id="VWX37902.1"/>
    </source>
</evidence>
<dbReference type="AlphaFoldDB" id="A0A653IFW9"/>
<evidence type="ECO:0000313" key="2">
    <source>
        <dbReference type="Proteomes" id="UP000439752"/>
    </source>
</evidence>
<dbReference type="EMBL" id="CABWKQ010000030">
    <property type="protein sequence ID" value="VWX37902.1"/>
    <property type="molecule type" value="Genomic_DNA"/>
</dbReference>
<dbReference type="Proteomes" id="UP000439752">
    <property type="component" value="Unassembled WGS sequence"/>
</dbReference>